<dbReference type="EMBL" id="KZ819664">
    <property type="protein sequence ID" value="PWN29130.1"/>
    <property type="molecule type" value="Genomic_DNA"/>
</dbReference>
<sequence>MSNKNIIIVHDVLGTLFSLTKPTALVSSLFSSQLGGDSQPAVRARYAELVVMDWYHCGQRDFTNLSLNGSYTPIGQVFKAAINRVLLMSGLVPPELAEKEGGQVSEETLREVRARAAKGENVFGDIPDQMMATLPALESRPGMVEAFSKTYRSQELRPKSVGHVSLWGATNGSLDLAGKLFNGALGQSGVQKQETQAKGDGYSVWSCDEIKVAKPDPRVYEAVKRKVLVGDGLKADDSSLWFVASHTWDTDAAKRAGFKTLWVSYEEFHPVSDLYLKPDLIAGDLNEGARKILEWESQNV</sequence>
<dbReference type="Gene3D" id="1.10.150.240">
    <property type="entry name" value="Putative phosphatase, domain 2"/>
    <property type="match status" value="1"/>
</dbReference>
<dbReference type="InterPro" id="IPR036412">
    <property type="entry name" value="HAD-like_sf"/>
</dbReference>
<protein>
    <recommendedName>
        <fullName evidence="4">HAD-like protein</fullName>
    </recommendedName>
</protein>
<dbReference type="PANTHER" id="PTHR43316">
    <property type="entry name" value="HYDROLASE, HALOACID DELAHOGENASE-RELATED"/>
    <property type="match status" value="1"/>
</dbReference>
<organism evidence="2 3">
    <name type="scientific">Jaminaea rosea</name>
    <dbReference type="NCBI Taxonomy" id="1569628"/>
    <lineage>
        <taxon>Eukaryota</taxon>
        <taxon>Fungi</taxon>
        <taxon>Dikarya</taxon>
        <taxon>Basidiomycota</taxon>
        <taxon>Ustilaginomycotina</taxon>
        <taxon>Exobasidiomycetes</taxon>
        <taxon>Microstromatales</taxon>
        <taxon>Microstromatales incertae sedis</taxon>
        <taxon>Jaminaea</taxon>
    </lineage>
</organism>
<dbReference type="AlphaFoldDB" id="A0A316UV01"/>
<dbReference type="Proteomes" id="UP000245884">
    <property type="component" value="Unassembled WGS sequence"/>
</dbReference>
<dbReference type="RefSeq" id="XP_025363742.1">
    <property type="nucleotide sequence ID" value="XM_025505729.1"/>
</dbReference>
<dbReference type="InterPro" id="IPR023214">
    <property type="entry name" value="HAD_sf"/>
</dbReference>
<proteinExistence type="predicted"/>
<evidence type="ECO:0000256" key="1">
    <source>
        <dbReference type="ARBA" id="ARBA00022801"/>
    </source>
</evidence>
<dbReference type="Gene3D" id="3.40.50.1000">
    <property type="entry name" value="HAD superfamily/HAD-like"/>
    <property type="match status" value="1"/>
</dbReference>
<dbReference type="InterPro" id="IPR023198">
    <property type="entry name" value="PGP-like_dom2"/>
</dbReference>
<dbReference type="OrthoDB" id="2363873at2759"/>
<evidence type="ECO:0000313" key="3">
    <source>
        <dbReference type="Proteomes" id="UP000245884"/>
    </source>
</evidence>
<accession>A0A316UV01</accession>
<dbReference type="SUPFAM" id="SSF56784">
    <property type="entry name" value="HAD-like"/>
    <property type="match status" value="1"/>
</dbReference>
<dbReference type="GeneID" id="37027552"/>
<keyword evidence="1" id="KW-0378">Hydrolase</keyword>
<reference evidence="2 3" key="1">
    <citation type="journal article" date="2018" name="Mol. Biol. Evol.">
        <title>Broad Genomic Sampling Reveals a Smut Pathogenic Ancestry of the Fungal Clade Ustilaginomycotina.</title>
        <authorList>
            <person name="Kijpornyongpan T."/>
            <person name="Mondo S.J."/>
            <person name="Barry K."/>
            <person name="Sandor L."/>
            <person name="Lee J."/>
            <person name="Lipzen A."/>
            <person name="Pangilinan J."/>
            <person name="LaButti K."/>
            <person name="Hainaut M."/>
            <person name="Henrissat B."/>
            <person name="Grigoriev I.V."/>
            <person name="Spatafora J.W."/>
            <person name="Aime M.C."/>
        </authorList>
    </citation>
    <scope>NUCLEOTIDE SEQUENCE [LARGE SCALE GENOMIC DNA]</scope>
    <source>
        <strain evidence="2 3">MCA 5214</strain>
    </source>
</reference>
<dbReference type="STRING" id="1569628.A0A316UV01"/>
<gene>
    <name evidence="2" type="ORF">BDZ90DRAFT_231129</name>
</gene>
<evidence type="ECO:0000313" key="2">
    <source>
        <dbReference type="EMBL" id="PWN29130.1"/>
    </source>
</evidence>
<dbReference type="PANTHER" id="PTHR43316:SF4">
    <property type="entry name" value="ACID DEHALOGENASE, PUTATIVE (AFU_ORTHOLOGUE AFUA_8G05870)-RELATED"/>
    <property type="match status" value="1"/>
</dbReference>
<dbReference type="InterPro" id="IPR051540">
    <property type="entry name" value="S-2-haloacid_dehalogenase"/>
</dbReference>
<name>A0A316UV01_9BASI</name>
<keyword evidence="3" id="KW-1185">Reference proteome</keyword>
<evidence type="ECO:0008006" key="4">
    <source>
        <dbReference type="Google" id="ProtNLM"/>
    </source>
</evidence>
<dbReference type="GO" id="GO:0016787">
    <property type="term" value="F:hydrolase activity"/>
    <property type="evidence" value="ECO:0007669"/>
    <property type="project" value="UniProtKB-KW"/>
</dbReference>